<comment type="caution">
    <text evidence="2">The sequence shown here is derived from an EMBL/GenBank/DDBJ whole genome shotgun (WGS) entry which is preliminary data.</text>
</comment>
<dbReference type="OrthoDB" id="10484326at2759"/>
<proteinExistence type="predicted"/>
<dbReference type="AlphaFoldDB" id="A0A9D4Z9A3"/>
<organism evidence="2 3">
    <name type="scientific">Adiantum capillus-veneris</name>
    <name type="common">Maidenhair fern</name>
    <dbReference type="NCBI Taxonomy" id="13818"/>
    <lineage>
        <taxon>Eukaryota</taxon>
        <taxon>Viridiplantae</taxon>
        <taxon>Streptophyta</taxon>
        <taxon>Embryophyta</taxon>
        <taxon>Tracheophyta</taxon>
        <taxon>Polypodiopsida</taxon>
        <taxon>Polypodiidae</taxon>
        <taxon>Polypodiales</taxon>
        <taxon>Pteridineae</taxon>
        <taxon>Pteridaceae</taxon>
        <taxon>Vittarioideae</taxon>
        <taxon>Adiantum</taxon>
    </lineage>
</organism>
<reference evidence="2" key="1">
    <citation type="submission" date="2021-01" db="EMBL/GenBank/DDBJ databases">
        <title>Adiantum capillus-veneris genome.</title>
        <authorList>
            <person name="Fang Y."/>
            <person name="Liao Q."/>
        </authorList>
    </citation>
    <scope>NUCLEOTIDE SEQUENCE</scope>
    <source>
        <strain evidence="2">H3</strain>
        <tissue evidence="2">Leaf</tissue>
    </source>
</reference>
<evidence type="ECO:0000256" key="1">
    <source>
        <dbReference type="SAM" id="MobiDB-lite"/>
    </source>
</evidence>
<keyword evidence="3" id="KW-1185">Reference proteome</keyword>
<protein>
    <submittedName>
        <fullName evidence="2">Uncharacterized protein</fullName>
    </submittedName>
</protein>
<evidence type="ECO:0000313" key="2">
    <source>
        <dbReference type="EMBL" id="KAI5067028.1"/>
    </source>
</evidence>
<sequence length="326" mass="36184">MEERAPNVVFCTAMAITTSTLSDEIRLEANVRKKMYTRGMSVLDDHDEEQPEPKRTRPLNSLLVENARPPNMRSNSNHCAPIDRNVCGLQQNEVKHLSLGTGNKCEPLDEITCAQQVKPSDSIVGCEVEEAETTDEQVLAEEKPFVCSNSKTCSSNDSKPCSIPSGSTRIPFPFTITPRNADQAVHCTTNERARGSACTATNLDTTRLKSLVLEEAHDEVVMLNGRAKMSDIKTIYEKSTEVNRLSKRSFVDNVAKSMHHSLEERRLVDHERRTKRMRGATSATRVEGGTMVKCPICQLAIPGDMHDADFNTQINLHVDSCIGRVA</sequence>
<evidence type="ECO:0000313" key="3">
    <source>
        <dbReference type="Proteomes" id="UP000886520"/>
    </source>
</evidence>
<name>A0A9D4Z9A3_ADICA</name>
<dbReference type="EMBL" id="JABFUD020000017">
    <property type="protein sequence ID" value="KAI5067028.1"/>
    <property type="molecule type" value="Genomic_DNA"/>
</dbReference>
<accession>A0A9D4Z9A3</accession>
<feature type="region of interest" description="Disordered" evidence="1">
    <location>
        <begin position="41"/>
        <end position="61"/>
    </location>
</feature>
<dbReference type="Proteomes" id="UP000886520">
    <property type="component" value="Chromosome 17"/>
</dbReference>
<gene>
    <name evidence="2" type="ORF">GOP47_0017556</name>
</gene>